<organism evidence="1 2">
    <name type="scientific">Lysobacter antibioticus</name>
    <dbReference type="NCBI Taxonomy" id="84531"/>
    <lineage>
        <taxon>Bacteria</taxon>
        <taxon>Pseudomonadati</taxon>
        <taxon>Pseudomonadota</taxon>
        <taxon>Gammaproteobacteria</taxon>
        <taxon>Lysobacterales</taxon>
        <taxon>Lysobacteraceae</taxon>
        <taxon>Lysobacter</taxon>
    </lineage>
</organism>
<dbReference type="AlphaFoldDB" id="A0A0S2DZH2"/>
<evidence type="ECO:0000313" key="2">
    <source>
        <dbReference type="Proteomes" id="UP000060787"/>
    </source>
</evidence>
<keyword evidence="2" id="KW-1185">Reference proteome</keyword>
<evidence type="ECO:0000313" key="1">
    <source>
        <dbReference type="EMBL" id="ALN79107.1"/>
    </source>
</evidence>
<sequence>MRGCAKGASIALTCAFVKVVLCSANVRRRRAGYWRCRSRFAVFRQLTSPMA</sequence>
<dbReference type="PATRIC" id="fig|84531.7.peg.3069"/>
<dbReference type="KEGG" id="lab:LA76x_0946"/>
<dbReference type="KEGG" id="laq:GLA29479_3133"/>
<gene>
    <name evidence="1" type="ORF">LA76x_0946</name>
</gene>
<proteinExistence type="predicted"/>
<dbReference type="EMBL" id="CP011129">
    <property type="protein sequence ID" value="ALN79107.1"/>
    <property type="molecule type" value="Genomic_DNA"/>
</dbReference>
<dbReference type="STRING" id="84531.LA76x_0946"/>
<reference evidence="1 2" key="1">
    <citation type="journal article" date="2015" name="BMC Genomics">
        <title>Comparative genomics and metabolic profiling of the genus Lysobacter.</title>
        <authorList>
            <person name="de Bruijn I."/>
            <person name="Cheng X."/>
            <person name="de Jager V."/>
            <person name="Exposito R.G."/>
            <person name="Watrous J."/>
            <person name="Patel N."/>
            <person name="Postma J."/>
            <person name="Dorrestein P.C."/>
            <person name="Kobayashi D."/>
            <person name="Raaijmakers J.M."/>
        </authorList>
    </citation>
    <scope>NUCLEOTIDE SEQUENCE [LARGE SCALE GENOMIC DNA]</scope>
    <source>
        <strain evidence="1 2">76</strain>
    </source>
</reference>
<accession>A0A0S2DZH2</accession>
<name>A0A0S2DZH2_LYSAN</name>
<dbReference type="Proteomes" id="UP000060787">
    <property type="component" value="Chromosome"/>
</dbReference>
<protein>
    <submittedName>
        <fullName evidence="1">Uncharacterized protein</fullName>
    </submittedName>
</protein>